<feature type="transmembrane region" description="Helical" evidence="2">
    <location>
        <begin position="200"/>
        <end position="219"/>
    </location>
</feature>
<name>A0A9W7F3P1_9STRA</name>
<comment type="caution">
    <text evidence="4">The sequence shown here is derived from an EMBL/GenBank/DDBJ whole genome shotgun (WGS) entry which is preliminary data.</text>
</comment>
<gene>
    <name evidence="4" type="ORF">TrLO_g11355</name>
</gene>
<keyword evidence="5" id="KW-1185">Reference proteome</keyword>
<proteinExistence type="predicted"/>
<protein>
    <submittedName>
        <fullName evidence="4">Uncharacterized protein</fullName>
    </submittedName>
</protein>
<evidence type="ECO:0000256" key="1">
    <source>
        <dbReference type="SAM" id="MobiDB-lite"/>
    </source>
</evidence>
<keyword evidence="3" id="KW-0732">Signal</keyword>
<accession>A0A9W7F3P1</accession>
<feature type="compositionally biased region" description="Basic and acidic residues" evidence="1">
    <location>
        <begin position="245"/>
        <end position="260"/>
    </location>
</feature>
<dbReference type="OrthoDB" id="10686906at2759"/>
<evidence type="ECO:0000313" key="4">
    <source>
        <dbReference type="EMBL" id="GMI00308.1"/>
    </source>
</evidence>
<organism evidence="4 5">
    <name type="scientific">Triparma laevis f. longispina</name>
    <dbReference type="NCBI Taxonomy" id="1714387"/>
    <lineage>
        <taxon>Eukaryota</taxon>
        <taxon>Sar</taxon>
        <taxon>Stramenopiles</taxon>
        <taxon>Ochrophyta</taxon>
        <taxon>Bolidophyceae</taxon>
        <taxon>Parmales</taxon>
        <taxon>Triparmaceae</taxon>
        <taxon>Triparma</taxon>
    </lineage>
</organism>
<dbReference type="Proteomes" id="UP001165122">
    <property type="component" value="Unassembled WGS sequence"/>
</dbReference>
<evidence type="ECO:0000256" key="2">
    <source>
        <dbReference type="SAM" id="Phobius"/>
    </source>
</evidence>
<keyword evidence="2" id="KW-1133">Transmembrane helix</keyword>
<feature type="chain" id="PRO_5040853329" evidence="3">
    <location>
        <begin position="32"/>
        <end position="301"/>
    </location>
</feature>
<feature type="signal peptide" evidence="3">
    <location>
        <begin position="1"/>
        <end position="31"/>
    </location>
</feature>
<dbReference type="EMBL" id="BRXW01000021">
    <property type="protein sequence ID" value="GMI00308.1"/>
    <property type="molecule type" value="Genomic_DNA"/>
</dbReference>
<feature type="region of interest" description="Disordered" evidence="1">
    <location>
        <begin position="242"/>
        <end position="264"/>
    </location>
</feature>
<evidence type="ECO:0000256" key="3">
    <source>
        <dbReference type="SAM" id="SignalP"/>
    </source>
</evidence>
<sequence length="301" mass="32635">MPSKSLPHPLSLLSPLIKFLLLFILLIPSNSTPLPPPILDVHTYYPTLSSNITHSVGIDWIKSVIEREIVKIKAEESMLADNVTRSEIVFHEHEYTTSTSAFSKIWSEQNKSPLSLHILSTPPPLPPCPTILTSCSTLSTRLLTHSPSPSCTFLDDIEIDCEYTNWNSWLGGLTVLITFGSGGYLIWLFRRFPPLPLSQVFLWGVGASSTVVGVAGMGASGRSAVAGGTILKSGVVHFGAGGERTSTEKRTEKRTEKTEKVSTVSGMNSVRRPAFVACDWGGRSGGGGDTVRDVEVGLERK</sequence>
<keyword evidence="2" id="KW-0812">Transmembrane</keyword>
<feature type="transmembrane region" description="Helical" evidence="2">
    <location>
        <begin position="169"/>
        <end position="188"/>
    </location>
</feature>
<evidence type="ECO:0000313" key="5">
    <source>
        <dbReference type="Proteomes" id="UP001165122"/>
    </source>
</evidence>
<reference evidence="5" key="1">
    <citation type="journal article" date="2023" name="Commun. Biol.">
        <title>Genome analysis of Parmales, the sister group of diatoms, reveals the evolutionary specialization of diatoms from phago-mixotrophs to photoautotrophs.</title>
        <authorList>
            <person name="Ban H."/>
            <person name="Sato S."/>
            <person name="Yoshikawa S."/>
            <person name="Yamada K."/>
            <person name="Nakamura Y."/>
            <person name="Ichinomiya M."/>
            <person name="Sato N."/>
            <person name="Blanc-Mathieu R."/>
            <person name="Endo H."/>
            <person name="Kuwata A."/>
            <person name="Ogata H."/>
        </authorList>
    </citation>
    <scope>NUCLEOTIDE SEQUENCE [LARGE SCALE GENOMIC DNA]</scope>
    <source>
        <strain evidence="5">NIES 3700</strain>
    </source>
</reference>
<keyword evidence="2" id="KW-0472">Membrane</keyword>
<dbReference type="AlphaFoldDB" id="A0A9W7F3P1"/>